<dbReference type="Pfam" id="PF00501">
    <property type="entry name" value="AMP-binding"/>
    <property type="match status" value="1"/>
</dbReference>
<dbReference type="Pfam" id="PF08242">
    <property type="entry name" value="Methyltransf_12"/>
    <property type="match status" value="1"/>
</dbReference>
<dbReference type="SUPFAM" id="SSF47336">
    <property type="entry name" value="ACP-like"/>
    <property type="match status" value="1"/>
</dbReference>
<sequence>MTSVQQLIDRIEMRGVDLWLEDGKLRFKAPTGAFEPELREQVAARRDEVIAVLAAREAAVRDPDNADRPFPLTDVQAAYLVGRTDAYEDGGVGCHGYAEFILPDDLAGPAGRLRQAWQRVVDCHEMLRVTVSPDGWQQIESGMDVPLLVHDCPTPEAFDETRRVVRSQLQHRSYELGGGPMIDAVVTRGPGESVLHLSVDLLLTDFRGLEVILQDFETALDDPATPLAKPSLTFRDYILTMGRRADTARARAARARDEEYWQERSEQLPPAMQFPPSLRGPGRNQDRERGPVRYTRRSHLVEPERWAALTAAARSRGVTPSALLLAVLGRVARRYTDADRSLVTATVLDRSPVTEDVDRIVGDFTSTALAEAPGQPDVPFADLARRAQDSLFEAMDHGAVSGVEVGRMLARRQEGQNSTPQVVLTSTVGAGTGSGTGIGRRLRPVVEAGLSQTPQVLLDVQAAPHGGGASLVWDSRNGGIEESVLDAAFGDFVDAVELLAADESAWDRDLLDRRALPAVTRVPRRPRGALHTRIREHTQADPDAVAVVHSGTGTTVSRGELAERASAVTRTLVGAGVRPGSPVVVALPPGPDQIAAEIGVLAAGCYFVPVDPEWPAARREHIIATLSDSGAGTKAGAATGTEARAATSTANGADAGVFVIDPDTVLLPAGDTDIPAVDPGQLAYAIFTSGSTGAPKGVALTHDQVATTLDAMEELLQLTADDAVLAVSRPSFDLSVFNVFGVLAAGGRVVLPSSGVTADPQTWAHAVAEHGVTVWNSVPEQLQLLLDHLDDEGAPAGRLSGMRVVLVSGDWVPVRQPGHLWRHAPDARFLALGGATEAAIWSNLHEVTEPLPPDTRSVPYGRALPNQGIWVLNADGEPAVTGQPGEIHIGGDGVGAGYLGTGIGTGTRTGSAASTAFYRHPDNGERCYRTGDRGRLLPNGEIEFLGRLDGQVKIRGHRIELAEVESALCSAEGIVAAVAAAADTGRGKSLVAGVVPRRGPVRRAEGVRDAERVEQAVAAEHAAFIAKLDADAFTEFLARMNAVALDAMGSKVAEECARGTTGVEDLVAALGGSAHRPLVRRWIRTLQDEGRLTVSDGNVTVAPELHEETALLRRWSEVRELGRALDYGDEQLAYVERCLAELSALLSGEADPLALLFPEGSTHVARAAYAENLTSRYLNGLICAGIRERAGQRNAAGQSLRILEIGAGVGGTTAPVLAVLEGCRAEYTFTDVSRFFLDEAAQRWPEVNVTLFDLNEDPQEQGMAPGSFDVVLCANVLHNARDIPAALDRLHGLLAPGGTLAVIDSTKVNAPLLVSMEFKEGLTGFTDERAASGDAFFSLEQWNAALEASRFERCVHFPAEDSVLRPAAQSVFFASARLDEEPLTPAQVLEAGAQHLPRYMLPSRVVVLPSLPLTANGKVDRAAVAQLAGRTGTGAQRPAGAGGPARLGVEHRPVARIWREVLGLGPDHPIAAGDNFFELGGDSLLIARCVGTLRREIPGAGAIPWDRLLREIVADPTVAGCVQALSDGDTADPSATETGTETGKGTVDGKGPAEAQRPLVQVLDGRGSRWQDDAVVFVHDGSGGLGPYRDLLARLETQTERPAVFGARRTPGDGGIDVAPEELFGTLAERYVRALDDSGLDRTHGRIHLIGYCMGGLIAASMAERLAERGTPPGSLTVVSSYRIPFVIEDGLLLDYSFARLMYRAPADAGLDFDEHELGDLLNEARAHYGDRVPQGALAQLAVGYPRLGPAVATAPDSVRARLDRLAASDPAGAWTPETLLELRESYAASLKAVASFRSLGYLGDITFLRQRGDLHFLPTLKEDMTAFWEEYCLGELTVTDVDGTHFDCLTGDAAAAVTDILQQIWGRDA</sequence>
<feature type="region of interest" description="Disordered" evidence="3">
    <location>
        <begin position="1525"/>
        <end position="1553"/>
    </location>
</feature>
<dbReference type="InterPro" id="IPR023213">
    <property type="entry name" value="CAT-like_dom_sf"/>
</dbReference>
<organism evidence="5 6">
    <name type="scientific">Streptomyces yunnanensis</name>
    <dbReference type="NCBI Taxonomy" id="156453"/>
    <lineage>
        <taxon>Bacteria</taxon>
        <taxon>Bacillati</taxon>
        <taxon>Actinomycetota</taxon>
        <taxon>Actinomycetes</taxon>
        <taxon>Kitasatosporales</taxon>
        <taxon>Streptomycetaceae</taxon>
        <taxon>Streptomyces</taxon>
    </lineage>
</organism>
<reference evidence="5 6" key="1">
    <citation type="submission" date="2022-03" db="EMBL/GenBank/DDBJ databases">
        <title>Streptomyces yunnanensis P86,complete genome.</title>
        <authorList>
            <person name="Chen S."/>
            <person name="Zhang Q."/>
        </authorList>
    </citation>
    <scope>NUCLEOTIDE SEQUENCE [LARGE SCALE GENOMIC DNA]</scope>
    <source>
        <strain evidence="5 6">P86</strain>
    </source>
</reference>
<dbReference type="InterPro" id="IPR044894">
    <property type="entry name" value="TubC_N_sf"/>
</dbReference>
<dbReference type="Pfam" id="PF00550">
    <property type="entry name" value="PP-binding"/>
    <property type="match status" value="1"/>
</dbReference>
<evidence type="ECO:0000313" key="5">
    <source>
        <dbReference type="EMBL" id="WEB44049.1"/>
    </source>
</evidence>
<evidence type="ECO:0000256" key="1">
    <source>
        <dbReference type="ARBA" id="ARBA00001957"/>
    </source>
</evidence>
<dbReference type="Gene3D" id="3.30.559.10">
    <property type="entry name" value="Chloramphenicol acetyltransferase-like domain"/>
    <property type="match status" value="1"/>
</dbReference>
<dbReference type="Gene3D" id="3.40.50.150">
    <property type="entry name" value="Vaccinia Virus protein VP39"/>
    <property type="match status" value="1"/>
</dbReference>
<dbReference type="SUPFAM" id="SSF53474">
    <property type="entry name" value="alpha/beta-Hydrolases"/>
    <property type="match status" value="1"/>
</dbReference>
<proteinExistence type="predicted"/>
<dbReference type="SUPFAM" id="SSF52777">
    <property type="entry name" value="CoA-dependent acyltransferases"/>
    <property type="match status" value="2"/>
</dbReference>
<dbReference type="SUPFAM" id="SSF53335">
    <property type="entry name" value="S-adenosyl-L-methionine-dependent methyltransferases"/>
    <property type="match status" value="1"/>
</dbReference>
<dbReference type="SUPFAM" id="SSF56801">
    <property type="entry name" value="Acetyl-CoA synthetase-like"/>
    <property type="match status" value="1"/>
</dbReference>
<dbReference type="InterPro" id="IPR000873">
    <property type="entry name" value="AMP-dep_synth/lig_dom"/>
</dbReference>
<keyword evidence="6" id="KW-1185">Reference proteome</keyword>
<name>A0ABY8AGA3_9ACTN</name>
<evidence type="ECO:0000313" key="6">
    <source>
        <dbReference type="Proteomes" id="UP001218629"/>
    </source>
</evidence>
<dbReference type="Gene3D" id="3.40.50.1820">
    <property type="entry name" value="alpha/beta hydrolase"/>
    <property type="match status" value="1"/>
</dbReference>
<gene>
    <name evidence="5" type="ORF">MOV08_35385</name>
</gene>
<dbReference type="InterPro" id="IPR042099">
    <property type="entry name" value="ANL_N_sf"/>
</dbReference>
<evidence type="ECO:0000256" key="2">
    <source>
        <dbReference type="ARBA" id="ARBA00022598"/>
    </source>
</evidence>
<keyword evidence="2" id="KW-0436">Ligase</keyword>
<protein>
    <submittedName>
        <fullName evidence="5">Amino acid adenylation domain-containing protein</fullName>
    </submittedName>
</protein>
<dbReference type="InterPro" id="IPR045851">
    <property type="entry name" value="AMP-bd_C_sf"/>
</dbReference>
<evidence type="ECO:0000256" key="3">
    <source>
        <dbReference type="SAM" id="MobiDB-lite"/>
    </source>
</evidence>
<accession>A0ABY8AGA3</accession>
<dbReference type="InterPro" id="IPR029058">
    <property type="entry name" value="AB_hydrolase_fold"/>
</dbReference>
<dbReference type="Gene3D" id="3.30.559.30">
    <property type="entry name" value="Nonribosomal peptide synthetase, condensation domain"/>
    <property type="match status" value="1"/>
</dbReference>
<dbReference type="Pfam" id="PF18563">
    <property type="entry name" value="TubC_N"/>
    <property type="match status" value="1"/>
</dbReference>
<feature type="region of interest" description="Disordered" evidence="3">
    <location>
        <begin position="262"/>
        <end position="290"/>
    </location>
</feature>
<dbReference type="InterPro" id="IPR009081">
    <property type="entry name" value="PP-bd_ACP"/>
</dbReference>
<dbReference type="PANTHER" id="PTHR45527:SF10">
    <property type="entry name" value="PYOCHELIN SYNTHASE PCHF"/>
    <property type="match status" value="1"/>
</dbReference>
<dbReference type="InterPro" id="IPR029063">
    <property type="entry name" value="SAM-dependent_MTases_sf"/>
</dbReference>
<dbReference type="InterPro" id="IPR013217">
    <property type="entry name" value="Methyltransf_12"/>
</dbReference>
<dbReference type="EMBL" id="CP095749">
    <property type="protein sequence ID" value="WEB44049.1"/>
    <property type="molecule type" value="Genomic_DNA"/>
</dbReference>
<dbReference type="InterPro" id="IPR041464">
    <property type="entry name" value="TubC_N"/>
</dbReference>
<feature type="compositionally biased region" description="Low complexity" evidence="3">
    <location>
        <begin position="1536"/>
        <end position="1545"/>
    </location>
</feature>
<dbReference type="Pfam" id="PF00668">
    <property type="entry name" value="Condensation"/>
    <property type="match status" value="1"/>
</dbReference>
<comment type="cofactor">
    <cofactor evidence="1">
        <name>pantetheine 4'-phosphate</name>
        <dbReference type="ChEBI" id="CHEBI:47942"/>
    </cofactor>
</comment>
<feature type="domain" description="Carrier" evidence="4">
    <location>
        <begin position="1448"/>
        <end position="1529"/>
    </location>
</feature>
<dbReference type="RefSeq" id="WP_275310320.1">
    <property type="nucleotide sequence ID" value="NZ_CP095749.1"/>
</dbReference>
<dbReference type="InterPro" id="IPR010071">
    <property type="entry name" value="AA_adenyl_dom"/>
</dbReference>
<dbReference type="NCBIfam" id="TIGR01733">
    <property type="entry name" value="AA-adenyl-dom"/>
    <property type="match status" value="1"/>
</dbReference>
<dbReference type="InterPro" id="IPR036736">
    <property type="entry name" value="ACP-like_sf"/>
</dbReference>
<dbReference type="Pfam" id="PF00975">
    <property type="entry name" value="Thioesterase"/>
    <property type="match status" value="1"/>
</dbReference>
<evidence type="ECO:0000259" key="4">
    <source>
        <dbReference type="PROSITE" id="PS50075"/>
    </source>
</evidence>
<dbReference type="Gene3D" id="3.40.50.12780">
    <property type="entry name" value="N-terminal domain of ligase-like"/>
    <property type="match status" value="1"/>
</dbReference>
<dbReference type="Gene3D" id="1.10.1200.10">
    <property type="entry name" value="ACP-like"/>
    <property type="match status" value="1"/>
</dbReference>
<dbReference type="Gene3D" id="1.10.10.1830">
    <property type="entry name" value="Non-ribosomal peptide synthase, adenylation domain"/>
    <property type="match status" value="1"/>
</dbReference>
<dbReference type="InterPro" id="IPR001242">
    <property type="entry name" value="Condensation_dom"/>
</dbReference>
<dbReference type="PROSITE" id="PS50075">
    <property type="entry name" value="CARRIER"/>
    <property type="match status" value="1"/>
</dbReference>
<dbReference type="CDD" id="cd02440">
    <property type="entry name" value="AdoMet_MTases"/>
    <property type="match status" value="1"/>
</dbReference>
<dbReference type="InterPro" id="IPR001031">
    <property type="entry name" value="Thioesterase"/>
</dbReference>
<dbReference type="Gene3D" id="3.30.300.30">
    <property type="match status" value="2"/>
</dbReference>
<dbReference type="Proteomes" id="UP001218629">
    <property type="component" value="Chromosome"/>
</dbReference>
<dbReference type="PANTHER" id="PTHR45527">
    <property type="entry name" value="NONRIBOSOMAL PEPTIDE SYNTHETASE"/>
    <property type="match status" value="1"/>
</dbReference>